<sequence>MHSNPENAALLAHIVSQVESNVQFLVSQNYISSTDANTFLAKLPTNGAVPAASDLASRMRGLGVSAPTPPAAPPRPAASSTQQARALWAYNENGQDADDLSFAAGDIIEIIEETNTDWWMGRVNGKQALFPSSYVEKIRSAAPVPAPAPVAATGKTPYRPFGAAMHGVNAPPPVGAGVNTVGLQEAPGTEEKKSKYGKYGETVCVGIGILVFKTPSECVFILDGAFCGRWCWFWRWYVEQRIYYSCVAADHCVA</sequence>
<dbReference type="SUPFAM" id="SSF50044">
    <property type="entry name" value="SH3-domain"/>
    <property type="match status" value="1"/>
</dbReference>
<gene>
    <name evidence="7" type="ORF">H0H81_011086</name>
</gene>
<dbReference type="Pfam" id="PF00018">
    <property type="entry name" value="SH3_1"/>
    <property type="match status" value="1"/>
</dbReference>
<dbReference type="AlphaFoldDB" id="A0A9P7FUR3"/>
<dbReference type="OrthoDB" id="5983572at2759"/>
<evidence type="ECO:0000256" key="1">
    <source>
        <dbReference type="ARBA" id="ARBA00004496"/>
    </source>
</evidence>
<comment type="subcellular location">
    <subcellularLocation>
        <location evidence="1">Cytoplasm</location>
    </subcellularLocation>
</comment>
<dbReference type="GO" id="GO:0006897">
    <property type="term" value="P:endocytosis"/>
    <property type="evidence" value="ECO:0007669"/>
    <property type="project" value="InterPro"/>
</dbReference>
<dbReference type="GO" id="GO:0031097">
    <property type="term" value="C:medial cortex"/>
    <property type="evidence" value="ECO:0007669"/>
    <property type="project" value="TreeGrafter"/>
</dbReference>
<dbReference type="GO" id="GO:0051666">
    <property type="term" value="P:actin cortical patch localization"/>
    <property type="evidence" value="ECO:0007669"/>
    <property type="project" value="InterPro"/>
</dbReference>
<protein>
    <recommendedName>
        <fullName evidence="6">SH3 domain-containing protein</fullName>
    </recommendedName>
</protein>
<dbReference type="PROSITE" id="PS50002">
    <property type="entry name" value="SH3"/>
    <property type="match status" value="1"/>
</dbReference>
<name>A0A9P7FUR3_9AGAR</name>
<keyword evidence="2 4" id="KW-0728">SH3 domain</keyword>
<dbReference type="Proteomes" id="UP000717328">
    <property type="component" value="Unassembled WGS sequence"/>
</dbReference>
<keyword evidence="8" id="KW-1185">Reference proteome</keyword>
<evidence type="ECO:0000313" key="7">
    <source>
        <dbReference type="EMBL" id="KAG5635482.1"/>
    </source>
</evidence>
<evidence type="ECO:0000256" key="2">
    <source>
        <dbReference type="ARBA" id="ARBA00022443"/>
    </source>
</evidence>
<dbReference type="InterPro" id="IPR036028">
    <property type="entry name" value="SH3-like_dom_sf"/>
</dbReference>
<accession>A0A9P7FUR3</accession>
<evidence type="ECO:0000259" key="6">
    <source>
        <dbReference type="PROSITE" id="PS50002"/>
    </source>
</evidence>
<reference evidence="7" key="1">
    <citation type="submission" date="2021-02" db="EMBL/GenBank/DDBJ databases">
        <authorList>
            <person name="Nieuwenhuis M."/>
            <person name="Van De Peppel L.J.J."/>
        </authorList>
    </citation>
    <scope>NUCLEOTIDE SEQUENCE</scope>
    <source>
        <strain evidence="7">D49</strain>
    </source>
</reference>
<evidence type="ECO:0000313" key="8">
    <source>
        <dbReference type="Proteomes" id="UP000717328"/>
    </source>
</evidence>
<dbReference type="InterPro" id="IPR046982">
    <property type="entry name" value="BIN3/RVS161-like"/>
</dbReference>
<evidence type="ECO:0000256" key="3">
    <source>
        <dbReference type="ARBA" id="ARBA00022490"/>
    </source>
</evidence>
<dbReference type="PANTHER" id="PTHR47174">
    <property type="entry name" value="BRIDGING INTEGRATOR 3"/>
    <property type="match status" value="1"/>
</dbReference>
<feature type="compositionally biased region" description="Pro residues" evidence="5">
    <location>
        <begin position="67"/>
        <end position="76"/>
    </location>
</feature>
<dbReference type="FunFam" id="2.30.30.40:FF:000072">
    <property type="entry name" value="Unconventional Myosin IB"/>
    <property type="match status" value="1"/>
</dbReference>
<dbReference type="GO" id="GO:0097320">
    <property type="term" value="P:plasma membrane tubulation"/>
    <property type="evidence" value="ECO:0007669"/>
    <property type="project" value="TreeGrafter"/>
</dbReference>
<dbReference type="Gene3D" id="2.30.30.40">
    <property type="entry name" value="SH3 Domains"/>
    <property type="match status" value="1"/>
</dbReference>
<dbReference type="InterPro" id="IPR001452">
    <property type="entry name" value="SH3_domain"/>
</dbReference>
<feature type="domain" description="SH3" evidence="6">
    <location>
        <begin position="79"/>
        <end position="140"/>
    </location>
</feature>
<dbReference type="SMART" id="SM00326">
    <property type="entry name" value="SH3"/>
    <property type="match status" value="1"/>
</dbReference>
<keyword evidence="3" id="KW-0963">Cytoplasm</keyword>
<proteinExistence type="predicted"/>
<reference evidence="7" key="2">
    <citation type="submission" date="2021-10" db="EMBL/GenBank/DDBJ databases">
        <title>Phylogenomics reveals ancestral predisposition of the termite-cultivated fungus Termitomyces towards a domesticated lifestyle.</title>
        <authorList>
            <person name="Auxier B."/>
            <person name="Grum-Grzhimaylo A."/>
            <person name="Cardenas M.E."/>
            <person name="Lodge J.D."/>
            <person name="Laessoe T."/>
            <person name="Pedersen O."/>
            <person name="Smith M.E."/>
            <person name="Kuyper T.W."/>
            <person name="Franco-Molano E.A."/>
            <person name="Baroni T.J."/>
            <person name="Aanen D.K."/>
        </authorList>
    </citation>
    <scope>NUCLEOTIDE SEQUENCE</scope>
    <source>
        <strain evidence="7">D49</strain>
    </source>
</reference>
<dbReference type="PRINTS" id="PR00452">
    <property type="entry name" value="SH3DOMAIN"/>
</dbReference>
<dbReference type="EMBL" id="JABCKI010006080">
    <property type="protein sequence ID" value="KAG5635482.1"/>
    <property type="molecule type" value="Genomic_DNA"/>
</dbReference>
<dbReference type="GO" id="GO:0043332">
    <property type="term" value="C:mating projection tip"/>
    <property type="evidence" value="ECO:0007669"/>
    <property type="project" value="TreeGrafter"/>
</dbReference>
<dbReference type="GO" id="GO:1990528">
    <property type="term" value="C:Rvs161p-Rvs167p complex"/>
    <property type="evidence" value="ECO:0007669"/>
    <property type="project" value="TreeGrafter"/>
</dbReference>
<comment type="caution">
    <text evidence="7">The sequence shown here is derived from an EMBL/GenBank/DDBJ whole genome shotgun (WGS) entry which is preliminary data.</text>
</comment>
<dbReference type="PANTHER" id="PTHR47174:SF3">
    <property type="entry name" value="BRIDGING INTEGRATOR 3"/>
    <property type="match status" value="1"/>
</dbReference>
<dbReference type="GO" id="GO:0008289">
    <property type="term" value="F:lipid binding"/>
    <property type="evidence" value="ECO:0007669"/>
    <property type="project" value="TreeGrafter"/>
</dbReference>
<dbReference type="GO" id="GO:0015629">
    <property type="term" value="C:actin cytoskeleton"/>
    <property type="evidence" value="ECO:0007669"/>
    <property type="project" value="TreeGrafter"/>
</dbReference>
<feature type="region of interest" description="Disordered" evidence="5">
    <location>
        <begin position="61"/>
        <end position="83"/>
    </location>
</feature>
<evidence type="ECO:0000256" key="4">
    <source>
        <dbReference type="PROSITE-ProRule" id="PRU00192"/>
    </source>
</evidence>
<organism evidence="7 8">
    <name type="scientific">Sphagnurus paluster</name>
    <dbReference type="NCBI Taxonomy" id="117069"/>
    <lineage>
        <taxon>Eukaryota</taxon>
        <taxon>Fungi</taxon>
        <taxon>Dikarya</taxon>
        <taxon>Basidiomycota</taxon>
        <taxon>Agaricomycotina</taxon>
        <taxon>Agaricomycetes</taxon>
        <taxon>Agaricomycetidae</taxon>
        <taxon>Agaricales</taxon>
        <taxon>Tricholomatineae</taxon>
        <taxon>Lyophyllaceae</taxon>
        <taxon>Sphagnurus</taxon>
    </lineage>
</organism>
<evidence type="ECO:0000256" key="5">
    <source>
        <dbReference type="SAM" id="MobiDB-lite"/>
    </source>
</evidence>